<name>U7USV3_9FIRM</name>
<dbReference type="eggNOG" id="COG2086">
    <property type="taxonomic scope" value="Bacteria"/>
</dbReference>
<dbReference type="InterPro" id="IPR033948">
    <property type="entry name" value="ETF_beta_N"/>
</dbReference>
<dbReference type="Proteomes" id="UP000017090">
    <property type="component" value="Unassembled WGS sequence"/>
</dbReference>
<keyword evidence="4" id="KW-1185">Reference proteome</keyword>
<dbReference type="CDD" id="cd01714">
    <property type="entry name" value="ETF_beta"/>
    <property type="match status" value="1"/>
</dbReference>
<dbReference type="PIRSF" id="PIRSF000090">
    <property type="entry name" value="Beta-ETF"/>
    <property type="match status" value="1"/>
</dbReference>
<evidence type="ECO:0000313" key="3">
    <source>
        <dbReference type="EMBL" id="ERT61974.1"/>
    </source>
</evidence>
<proteinExistence type="predicted"/>
<organism evidence="3 4">
    <name type="scientific">Megasphaera vaginalis</name>
    <name type="common">ex Srinivasan et al. 2021</name>
    <dbReference type="NCBI Taxonomy" id="1111454"/>
    <lineage>
        <taxon>Bacteria</taxon>
        <taxon>Bacillati</taxon>
        <taxon>Bacillota</taxon>
        <taxon>Negativicutes</taxon>
        <taxon>Veillonellales</taxon>
        <taxon>Veillonellaceae</taxon>
        <taxon>Megasphaera</taxon>
    </lineage>
</organism>
<dbReference type="PANTHER" id="PTHR21294:SF17">
    <property type="entry name" value="PROTEIN FIXA"/>
    <property type="match status" value="1"/>
</dbReference>
<evidence type="ECO:0000256" key="1">
    <source>
        <dbReference type="ARBA" id="ARBA00042002"/>
    </source>
</evidence>
<protein>
    <recommendedName>
        <fullName evidence="1">Electron transfer flavoprotein small subunit</fullName>
    </recommendedName>
</protein>
<dbReference type="OrthoDB" id="9804960at2"/>
<dbReference type="EMBL" id="AWXA01000007">
    <property type="protein sequence ID" value="ERT61974.1"/>
    <property type="molecule type" value="Genomic_DNA"/>
</dbReference>
<dbReference type="AlphaFoldDB" id="U7USV3"/>
<evidence type="ECO:0000259" key="2">
    <source>
        <dbReference type="SMART" id="SM00893"/>
    </source>
</evidence>
<dbReference type="Gene3D" id="3.40.50.620">
    <property type="entry name" value="HUPs"/>
    <property type="match status" value="1"/>
</dbReference>
<gene>
    <name evidence="3" type="ORF">HMPREF1250_1961</name>
</gene>
<evidence type="ECO:0000313" key="4">
    <source>
        <dbReference type="Proteomes" id="UP000017090"/>
    </source>
</evidence>
<dbReference type="InterPro" id="IPR012255">
    <property type="entry name" value="ETF_b"/>
</dbReference>
<dbReference type="GO" id="GO:0009055">
    <property type="term" value="F:electron transfer activity"/>
    <property type="evidence" value="ECO:0007669"/>
    <property type="project" value="InterPro"/>
</dbReference>
<dbReference type="SMART" id="SM00893">
    <property type="entry name" value="ETF"/>
    <property type="match status" value="1"/>
</dbReference>
<dbReference type="PATRIC" id="fig|1111454.3.peg.297"/>
<dbReference type="PANTHER" id="PTHR21294">
    <property type="entry name" value="ELECTRON TRANSFER FLAVOPROTEIN BETA-SUBUNIT"/>
    <property type="match status" value="1"/>
</dbReference>
<comment type="caution">
    <text evidence="3">The sequence shown here is derived from an EMBL/GenBank/DDBJ whole genome shotgun (WGS) entry which is preliminary data.</text>
</comment>
<accession>U7USV3</accession>
<sequence length="261" mass="27067">MNIVVLVKQVPAVSDIEIDPKTNNLVRIGAPSMLNPVDFNAVEAALQVKEAVGGTVTLITMGTALAGEAMRDGIAIGADKGILVSDERMGGSDTLATGKILAKAIAAIGDVDLVFTGKQSADGDTGQIPPAVAQHLGMSLVSYADSVVVDGTTVKATRHNHGGIETVEAQLPAVCSVTELINTPRSPKIKGKMNAKKAIFDVWRLEDIQLDPAEAGKSGSATTVTTTFAPEKHAVGMMIEGSDTKDAVKKLVDTLASEKIL</sequence>
<feature type="domain" description="Electron transfer flavoprotein alpha/beta-subunit N-terminal" evidence="2">
    <location>
        <begin position="22"/>
        <end position="212"/>
    </location>
</feature>
<dbReference type="InterPro" id="IPR014729">
    <property type="entry name" value="Rossmann-like_a/b/a_fold"/>
</dbReference>
<dbReference type="SUPFAM" id="SSF52402">
    <property type="entry name" value="Adenine nucleotide alpha hydrolases-like"/>
    <property type="match status" value="1"/>
</dbReference>
<dbReference type="InterPro" id="IPR014730">
    <property type="entry name" value="ETF_a/b_N"/>
</dbReference>
<dbReference type="RefSeq" id="WP_023052870.1">
    <property type="nucleotide sequence ID" value="NZ_AWXA01000007.1"/>
</dbReference>
<dbReference type="STRING" id="1111454.HMPREF1250_1961"/>
<reference evidence="3 4" key="1">
    <citation type="submission" date="2013-09" db="EMBL/GenBank/DDBJ databases">
        <authorList>
            <person name="Durkin A.S."/>
            <person name="Haft D.R."/>
            <person name="McCorrison J."/>
            <person name="Torralba M."/>
            <person name="Gillis M."/>
            <person name="Haft D.H."/>
            <person name="Methe B."/>
            <person name="Sutton G."/>
            <person name="Nelson K.E."/>
        </authorList>
    </citation>
    <scope>NUCLEOTIDE SEQUENCE [LARGE SCALE GENOMIC DNA]</scope>
    <source>
        <strain evidence="3 4">BV3C16-1</strain>
    </source>
</reference>
<dbReference type="Pfam" id="PF01012">
    <property type="entry name" value="ETF"/>
    <property type="match status" value="1"/>
</dbReference>